<accession>A0A229R888</accession>
<dbReference type="AlphaFoldDB" id="A0A229R888"/>
<reference evidence="1 2" key="1">
    <citation type="submission" date="2017-07" db="EMBL/GenBank/DDBJ databases">
        <title>Amycolatopsis alba DSM 44262 Genome sequencing and assembly.</title>
        <authorList>
            <person name="Kaur N."/>
            <person name="Mayilraj S."/>
        </authorList>
    </citation>
    <scope>NUCLEOTIDE SEQUENCE [LARGE SCALE GENOMIC DNA]</scope>
    <source>
        <strain evidence="1 2">DSM 44262</strain>
    </source>
</reference>
<name>A0A229R888_AMYAL</name>
<evidence type="ECO:0000313" key="1">
    <source>
        <dbReference type="EMBL" id="OXM42880.1"/>
    </source>
</evidence>
<dbReference type="RefSeq" id="WP_020630960.1">
    <property type="nucleotide sequence ID" value="NZ_KB913032.1"/>
</dbReference>
<keyword evidence="2" id="KW-1185">Reference proteome</keyword>
<comment type="caution">
    <text evidence="1">The sequence shown here is derived from an EMBL/GenBank/DDBJ whole genome shotgun (WGS) entry which is preliminary data.</text>
</comment>
<protein>
    <submittedName>
        <fullName evidence="1">Uncharacterized protein</fullName>
    </submittedName>
</protein>
<organism evidence="1 2">
    <name type="scientific">Amycolatopsis alba DSM 44262</name>
    <dbReference type="NCBI Taxonomy" id="1125972"/>
    <lineage>
        <taxon>Bacteria</taxon>
        <taxon>Bacillati</taxon>
        <taxon>Actinomycetota</taxon>
        <taxon>Actinomycetes</taxon>
        <taxon>Pseudonocardiales</taxon>
        <taxon>Pseudonocardiaceae</taxon>
        <taxon>Amycolatopsis</taxon>
    </lineage>
</organism>
<sequence length="65" mass="7361">MELAVIVGQAMLLGGGATWLVSSRWHQRRQAELVRSTEAAWEYARYLEYVAAHRRPPRPGPPFLG</sequence>
<gene>
    <name evidence="1" type="ORF">CFP75_40870</name>
</gene>
<dbReference type="OrthoDB" id="3637776at2"/>
<evidence type="ECO:0000313" key="2">
    <source>
        <dbReference type="Proteomes" id="UP000215563"/>
    </source>
</evidence>
<dbReference type="Proteomes" id="UP000215563">
    <property type="component" value="Unassembled WGS sequence"/>
</dbReference>
<proteinExistence type="predicted"/>
<dbReference type="EMBL" id="NMQU01000171">
    <property type="protein sequence ID" value="OXM42880.1"/>
    <property type="molecule type" value="Genomic_DNA"/>
</dbReference>